<name>A0A6J1TLQ4_FRAOC</name>
<feature type="compositionally biased region" description="Low complexity" evidence="5">
    <location>
        <begin position="583"/>
        <end position="596"/>
    </location>
</feature>
<dbReference type="InterPro" id="IPR001680">
    <property type="entry name" value="WD40_rpt"/>
</dbReference>
<organism evidence="6 7">
    <name type="scientific">Frankliniella occidentalis</name>
    <name type="common">Western flower thrips</name>
    <name type="synonym">Euthrips occidentalis</name>
    <dbReference type="NCBI Taxonomy" id="133901"/>
    <lineage>
        <taxon>Eukaryota</taxon>
        <taxon>Metazoa</taxon>
        <taxon>Ecdysozoa</taxon>
        <taxon>Arthropoda</taxon>
        <taxon>Hexapoda</taxon>
        <taxon>Insecta</taxon>
        <taxon>Pterygota</taxon>
        <taxon>Neoptera</taxon>
        <taxon>Paraneoptera</taxon>
        <taxon>Thysanoptera</taxon>
        <taxon>Terebrantia</taxon>
        <taxon>Thripoidea</taxon>
        <taxon>Thripidae</taxon>
        <taxon>Frankliniella</taxon>
    </lineage>
</organism>
<proteinExistence type="inferred from homology"/>
<dbReference type="SMART" id="SM00320">
    <property type="entry name" value="WD40"/>
    <property type="match status" value="4"/>
</dbReference>
<accession>A0A6J1TLQ4</accession>
<dbReference type="GeneID" id="113218214"/>
<feature type="compositionally biased region" description="Basic residues" evidence="5">
    <location>
        <begin position="833"/>
        <end position="847"/>
    </location>
</feature>
<feature type="region of interest" description="Disordered" evidence="5">
    <location>
        <begin position="454"/>
        <end position="499"/>
    </location>
</feature>
<evidence type="ECO:0000313" key="7">
    <source>
        <dbReference type="RefSeq" id="XP_026294253.1"/>
    </source>
</evidence>
<feature type="compositionally biased region" description="Acidic residues" evidence="5">
    <location>
        <begin position="336"/>
        <end position="348"/>
    </location>
</feature>
<feature type="compositionally biased region" description="Polar residues" evidence="5">
    <location>
        <begin position="597"/>
        <end position="609"/>
    </location>
</feature>
<dbReference type="InterPro" id="IPR036322">
    <property type="entry name" value="WD40_repeat_dom_sf"/>
</dbReference>
<dbReference type="InterPro" id="IPR015943">
    <property type="entry name" value="WD40/YVTN_repeat-like_dom_sf"/>
</dbReference>
<feature type="compositionally biased region" description="Low complexity" evidence="5">
    <location>
        <begin position="697"/>
        <end position="718"/>
    </location>
</feature>
<dbReference type="AlphaFoldDB" id="A0A6J1TLQ4"/>
<evidence type="ECO:0000256" key="4">
    <source>
        <dbReference type="PROSITE-ProRule" id="PRU00221"/>
    </source>
</evidence>
<dbReference type="RefSeq" id="XP_026294253.1">
    <property type="nucleotide sequence ID" value="XM_026438468.2"/>
</dbReference>
<dbReference type="PROSITE" id="PS00678">
    <property type="entry name" value="WD_REPEATS_1"/>
    <property type="match status" value="1"/>
</dbReference>
<dbReference type="PROSITE" id="PS50082">
    <property type="entry name" value="WD_REPEATS_2"/>
    <property type="match status" value="2"/>
</dbReference>
<dbReference type="Proteomes" id="UP000504606">
    <property type="component" value="Unplaced"/>
</dbReference>
<keyword evidence="2 4" id="KW-0853">WD repeat</keyword>
<feature type="region of interest" description="Disordered" evidence="5">
    <location>
        <begin position="781"/>
        <end position="847"/>
    </location>
</feature>
<feature type="compositionally biased region" description="Low complexity" evidence="5">
    <location>
        <begin position="535"/>
        <end position="570"/>
    </location>
</feature>
<feature type="compositionally biased region" description="Low complexity" evidence="5">
    <location>
        <begin position="461"/>
        <end position="477"/>
    </location>
</feature>
<dbReference type="InterPro" id="IPR019775">
    <property type="entry name" value="WD40_repeat_CS"/>
</dbReference>
<sequence length="994" mass="109332">MDMKASALKGADRTWHLNWLRMRETGQKVPLGYGNKFSKFLYSSMSPHSSWEQGENVRGSHHGGVFNLEFSPDGSLLVAACEKRSFLMFDALSQKQVHAVENAHRDCVNCVRFLDSRTFVTCSDDSTVALWDARNLKSSIRTLHGHSNWVKNIEYSQNDGLLVTSGFDGSIYTWDINSYTENGFNYERVFHTNGLMRTRLTPDASKMIICTTGGYLMIIHDLNLRTLAQDLHGFKPNMYRLMQQSQTTIPSASVFTSLFSKKRKHNRIEFVSDFPAHNDAEVVSSLQIHPQGWCALSRNISHEELSEWTCVHDIQDRDDEDSMTENEDLPSALREDSDDVLYDEDDDGANYRGFRGFPNPNYQSDSESDGDSDSDLVPGALTSATRGSSRTNNRNVRPEADGSDSSSSSDSEVVNPRRVRSAQNTTQRAPVGRFHALLEITRFSSTTTRLLSDASPLFRESPTSPSNNVSPSLPSRRPANRNGAQGEGVNANPVHRRGGNIRRMMITVDGQVQVSDDDSSGEPASNVRVVDAQESNRSAGSSRATGSRPPRGRFSLRSSSSSGSSSLSSPANSRENSRPIPGSRQASSTSTRQSASDTGTSPQRGGTLTSRLAELSSFRRSSSNSTQATTSSQRPPSASQSTSQDNPSSAPQNSTPRQEARSQAPQGSSQRGSRSSSESSPPTEAQDAARARPIGSANAGPNETANAAAAVGAARQARGGQGNMPLSQNMELHVASADVWEALVVIREARARRQQVPYRNTNSGRDRRDLISRFLRRLQDLNESPRPQALANTSGSGNSNTSTRNATNTNSADSSRSNSEASSSAPLPDRPRRLLRISRSRQPHRQATRTLVMIAPHQGGAQNIHLRVSPNSYSYQSQQLRIPRNHKVHQNMQRLSHYIEEPNVGKGFIKELCFSSDGRVMCSPFSYGIRLLAFTPDCQELSTSLPSEPPVRLYEVSERMCHEDYVVSSKFSPTHCLLVSGCLKGQIVWHQPNL</sequence>
<feature type="region of interest" description="Disordered" evidence="5">
    <location>
        <begin position="513"/>
        <end position="724"/>
    </location>
</feature>
<feature type="compositionally biased region" description="Acidic residues" evidence="5">
    <location>
        <begin position="317"/>
        <end position="328"/>
    </location>
</feature>
<feature type="compositionally biased region" description="Low complexity" evidence="5">
    <location>
        <begin position="610"/>
        <end position="634"/>
    </location>
</feature>
<feature type="repeat" description="WD" evidence="4">
    <location>
        <begin position="143"/>
        <end position="178"/>
    </location>
</feature>
<feature type="compositionally biased region" description="Low complexity" evidence="5">
    <location>
        <begin position="661"/>
        <end position="682"/>
    </location>
</feature>
<dbReference type="PANTHER" id="PTHR14588">
    <property type="entry name" value="DDB1- AND CUL4-ASSOCIATED FACTOR 10"/>
    <property type="match status" value="1"/>
</dbReference>
<feature type="compositionally biased region" description="Low complexity" evidence="5">
    <location>
        <begin position="791"/>
        <end position="827"/>
    </location>
</feature>
<protein>
    <submittedName>
        <fullName evidence="7">DDB1- and CUL4-associated factor 10 homolog isoform X2</fullName>
    </submittedName>
</protein>
<comment type="similarity">
    <text evidence="1">Belongs to the WD repeat DCAF10 family.</text>
</comment>
<dbReference type="PROSITE" id="PS50294">
    <property type="entry name" value="WD_REPEATS_REGION"/>
    <property type="match status" value="1"/>
</dbReference>
<dbReference type="SUPFAM" id="SSF50978">
    <property type="entry name" value="WD40 repeat-like"/>
    <property type="match status" value="1"/>
</dbReference>
<feature type="compositionally biased region" description="Polar residues" evidence="5">
    <location>
        <begin position="382"/>
        <end position="395"/>
    </location>
</feature>
<evidence type="ECO:0000256" key="3">
    <source>
        <dbReference type="ARBA" id="ARBA00022737"/>
    </source>
</evidence>
<dbReference type="GO" id="GO:0080008">
    <property type="term" value="C:Cul4-RING E3 ubiquitin ligase complex"/>
    <property type="evidence" value="ECO:0007669"/>
    <property type="project" value="TreeGrafter"/>
</dbReference>
<dbReference type="Gene3D" id="2.130.10.10">
    <property type="entry name" value="YVTN repeat-like/Quinoprotein amine dehydrogenase"/>
    <property type="match status" value="1"/>
</dbReference>
<evidence type="ECO:0000256" key="5">
    <source>
        <dbReference type="SAM" id="MobiDB-lite"/>
    </source>
</evidence>
<feature type="repeat" description="WD" evidence="4">
    <location>
        <begin position="101"/>
        <end position="141"/>
    </location>
</feature>
<feature type="compositionally biased region" description="Polar residues" evidence="5">
    <location>
        <begin position="635"/>
        <end position="657"/>
    </location>
</feature>
<evidence type="ECO:0000256" key="1">
    <source>
        <dbReference type="ARBA" id="ARBA00005903"/>
    </source>
</evidence>
<evidence type="ECO:0000256" key="2">
    <source>
        <dbReference type="ARBA" id="ARBA00022574"/>
    </source>
</evidence>
<keyword evidence="6" id="KW-1185">Reference proteome</keyword>
<feature type="region of interest" description="Disordered" evidence="5">
    <location>
        <begin position="317"/>
        <end position="427"/>
    </location>
</feature>
<keyword evidence="3" id="KW-0677">Repeat</keyword>
<reference evidence="7" key="1">
    <citation type="submission" date="2025-08" db="UniProtKB">
        <authorList>
            <consortium name="RefSeq"/>
        </authorList>
    </citation>
    <scope>IDENTIFICATION</scope>
    <source>
        <tissue evidence="7">Whole organism</tissue>
    </source>
</reference>
<dbReference type="PANTHER" id="PTHR14588:SF2">
    <property type="entry name" value="DDB1- AND CUL4-ASSOCIATED FACTOR 10"/>
    <property type="match status" value="1"/>
</dbReference>
<dbReference type="InterPro" id="IPR039085">
    <property type="entry name" value="DCA10"/>
</dbReference>
<gene>
    <name evidence="7" type="primary">LOC113218214</name>
</gene>
<dbReference type="Pfam" id="PF00400">
    <property type="entry name" value="WD40"/>
    <property type="match status" value="3"/>
</dbReference>
<evidence type="ECO:0000313" key="6">
    <source>
        <dbReference type="Proteomes" id="UP000504606"/>
    </source>
</evidence>
<dbReference type="FunFam" id="2.130.10.10:FF:000661">
    <property type="entry name" value="Uncharacterized protein, isoform A"/>
    <property type="match status" value="1"/>
</dbReference>